<sequence length="458" mass="48650">MVARPRKNGPICGCATTKTALPRPDAAVHAVGRSLRRVAGGPLGAVPGLPDRLGTAARRALRAPPGDPRLVTTDDPDHLDRFRTRGAHAAPADGPASTPPADPSATIGAAVDRADAPDPEDPRKPPSPPDLTRPSWRYALRMTVREFQTDNATDLAAALTYFAVLALFPAVLALVSVFGLFGDAQVVVDRVMALVDEMAGDLDLQQVQTVVEDLASQDRAGIALITGLVVALWSASGYVAAFSRAMNRIYEIDEGRPFWKLRPVLLLVTLVTVLLVAVTLAAMVLSGPVAEAIGGAIGLSDVAVTVWDIAKWLVIAVLVALTIALLYWATPNVRQPRFRWISVGSFVALLVWALGTAGFAFYVATFGRYGETYGALAGVIVFLLWLWITNNALLFGAELDAELERARELQAGIAAEETLQLPPRDTRASAKRRTKGAQAVAAGRALRLARGRRAGAAS</sequence>
<evidence type="ECO:0000313" key="9">
    <source>
        <dbReference type="Proteomes" id="UP000321484"/>
    </source>
</evidence>
<keyword evidence="5 7" id="KW-0472">Membrane</keyword>
<dbReference type="GO" id="GO:0005886">
    <property type="term" value="C:plasma membrane"/>
    <property type="evidence" value="ECO:0007669"/>
    <property type="project" value="UniProtKB-SubCell"/>
</dbReference>
<proteinExistence type="predicted"/>
<evidence type="ECO:0000256" key="4">
    <source>
        <dbReference type="ARBA" id="ARBA00022989"/>
    </source>
</evidence>
<feature type="region of interest" description="Disordered" evidence="6">
    <location>
        <begin position="87"/>
        <end position="106"/>
    </location>
</feature>
<keyword evidence="4 7" id="KW-1133">Transmembrane helix</keyword>
<keyword evidence="2" id="KW-1003">Cell membrane</keyword>
<protein>
    <submittedName>
        <fullName evidence="8">Uncharacterized protein</fullName>
    </submittedName>
</protein>
<feature type="compositionally biased region" description="Basic and acidic residues" evidence="6">
    <location>
        <begin position="112"/>
        <end position="124"/>
    </location>
</feature>
<evidence type="ECO:0000256" key="6">
    <source>
        <dbReference type="SAM" id="MobiDB-lite"/>
    </source>
</evidence>
<feature type="transmembrane region" description="Helical" evidence="7">
    <location>
        <begin position="375"/>
        <end position="397"/>
    </location>
</feature>
<dbReference type="InterPro" id="IPR017039">
    <property type="entry name" value="Virul_fac_BrkB"/>
</dbReference>
<dbReference type="NCBIfam" id="TIGR00765">
    <property type="entry name" value="yihY_not_rbn"/>
    <property type="match status" value="1"/>
</dbReference>
<feature type="transmembrane region" description="Helical" evidence="7">
    <location>
        <begin position="309"/>
        <end position="328"/>
    </location>
</feature>
<accession>A0A511Z1G2</accession>
<dbReference type="AlphaFoldDB" id="A0A511Z1G2"/>
<evidence type="ECO:0000256" key="2">
    <source>
        <dbReference type="ARBA" id="ARBA00022475"/>
    </source>
</evidence>
<gene>
    <name evidence="8" type="ORF">AFE02nite_30080</name>
</gene>
<feature type="region of interest" description="Disordered" evidence="6">
    <location>
        <begin position="112"/>
        <end position="134"/>
    </location>
</feature>
<feature type="transmembrane region" description="Helical" evidence="7">
    <location>
        <begin position="155"/>
        <end position="181"/>
    </location>
</feature>
<evidence type="ECO:0000256" key="5">
    <source>
        <dbReference type="ARBA" id="ARBA00023136"/>
    </source>
</evidence>
<dbReference type="EMBL" id="BJYK01000010">
    <property type="protein sequence ID" value="GEN81274.1"/>
    <property type="molecule type" value="Genomic_DNA"/>
</dbReference>
<dbReference type="Pfam" id="PF03631">
    <property type="entry name" value="Virul_fac_BrkB"/>
    <property type="match status" value="1"/>
</dbReference>
<feature type="compositionally biased region" description="Low complexity" evidence="6">
    <location>
        <begin position="60"/>
        <end position="70"/>
    </location>
</feature>
<feature type="transmembrane region" description="Helical" evidence="7">
    <location>
        <begin position="264"/>
        <end position="289"/>
    </location>
</feature>
<evidence type="ECO:0000256" key="1">
    <source>
        <dbReference type="ARBA" id="ARBA00004651"/>
    </source>
</evidence>
<comment type="caution">
    <text evidence="8">The sequence shown here is derived from an EMBL/GenBank/DDBJ whole genome shotgun (WGS) entry which is preliminary data.</text>
</comment>
<evidence type="ECO:0000313" key="8">
    <source>
        <dbReference type="EMBL" id="GEN81274.1"/>
    </source>
</evidence>
<keyword evidence="3 7" id="KW-0812">Transmembrane</keyword>
<feature type="transmembrane region" description="Helical" evidence="7">
    <location>
        <begin position="220"/>
        <end position="243"/>
    </location>
</feature>
<feature type="transmembrane region" description="Helical" evidence="7">
    <location>
        <begin position="340"/>
        <end position="363"/>
    </location>
</feature>
<dbReference type="Proteomes" id="UP000321484">
    <property type="component" value="Unassembled WGS sequence"/>
</dbReference>
<comment type="subcellular location">
    <subcellularLocation>
        <location evidence="1">Cell membrane</location>
        <topology evidence="1">Multi-pass membrane protein</topology>
    </subcellularLocation>
</comment>
<organism evidence="8 9">
    <name type="scientific">Actinotalea fermentans</name>
    <dbReference type="NCBI Taxonomy" id="43671"/>
    <lineage>
        <taxon>Bacteria</taxon>
        <taxon>Bacillati</taxon>
        <taxon>Actinomycetota</taxon>
        <taxon>Actinomycetes</taxon>
        <taxon>Micrococcales</taxon>
        <taxon>Cellulomonadaceae</taxon>
        <taxon>Actinotalea</taxon>
    </lineage>
</organism>
<name>A0A511Z1G2_9CELL</name>
<evidence type="ECO:0000256" key="3">
    <source>
        <dbReference type="ARBA" id="ARBA00022692"/>
    </source>
</evidence>
<reference evidence="8 9" key="1">
    <citation type="submission" date="2019-07" db="EMBL/GenBank/DDBJ databases">
        <title>Whole genome shotgun sequence of Actinotalea fermentans NBRC 105374.</title>
        <authorList>
            <person name="Hosoyama A."/>
            <person name="Uohara A."/>
            <person name="Ohji S."/>
            <person name="Ichikawa N."/>
        </authorList>
    </citation>
    <scope>NUCLEOTIDE SEQUENCE [LARGE SCALE GENOMIC DNA]</scope>
    <source>
        <strain evidence="8 9">NBRC 105374</strain>
    </source>
</reference>
<feature type="region of interest" description="Disordered" evidence="6">
    <location>
        <begin position="60"/>
        <end position="81"/>
    </location>
</feature>
<dbReference type="PANTHER" id="PTHR30213">
    <property type="entry name" value="INNER MEMBRANE PROTEIN YHJD"/>
    <property type="match status" value="1"/>
</dbReference>
<evidence type="ECO:0000256" key="7">
    <source>
        <dbReference type="SAM" id="Phobius"/>
    </source>
</evidence>
<keyword evidence="9" id="KW-1185">Reference proteome</keyword>
<dbReference type="PANTHER" id="PTHR30213:SF0">
    <property type="entry name" value="UPF0761 MEMBRANE PROTEIN YIHY"/>
    <property type="match status" value="1"/>
</dbReference>